<dbReference type="AlphaFoldDB" id="A0AAD5UWW9"/>
<dbReference type="Proteomes" id="UP001212997">
    <property type="component" value="Unassembled WGS sequence"/>
</dbReference>
<feature type="compositionally biased region" description="Pro residues" evidence="1">
    <location>
        <begin position="34"/>
        <end position="49"/>
    </location>
</feature>
<feature type="region of interest" description="Disordered" evidence="1">
    <location>
        <begin position="1"/>
        <end position="58"/>
    </location>
</feature>
<protein>
    <recommendedName>
        <fullName evidence="4">F-box domain-containing protein</fullName>
    </recommendedName>
</protein>
<sequence>MRLSQDISPEPLQKNMFSPPTGAARPHAIRLHLPSPPPPPSLPPPPLQSPLPSAIASSSSADLSSSFVPPQSLPISHFMPILSHDAPVPNLRSVRPGWSPETGLPRDVWLEVLDILYECHRVTALMACGGTCKFLREQARDRLLRLRERVIRSWRYEDIDKLVEDIHDAPRDAKHITSILFMSQKRDTKFASPAVALSAAPVRLADLRPTFILAPVLFMVAHSQMSLKSDSIGFSSIHSWNLHPLLHPFPYWQPWNSGVFLVEIKRFRRV</sequence>
<name>A0AAD5UWW9_9APHY</name>
<evidence type="ECO:0000313" key="3">
    <source>
        <dbReference type="Proteomes" id="UP001212997"/>
    </source>
</evidence>
<keyword evidence="3" id="KW-1185">Reference proteome</keyword>
<comment type="caution">
    <text evidence="2">The sequence shown here is derived from an EMBL/GenBank/DDBJ whole genome shotgun (WGS) entry which is preliminary data.</text>
</comment>
<proteinExistence type="predicted"/>
<organism evidence="2 3">
    <name type="scientific">Meripilus lineatus</name>
    <dbReference type="NCBI Taxonomy" id="2056292"/>
    <lineage>
        <taxon>Eukaryota</taxon>
        <taxon>Fungi</taxon>
        <taxon>Dikarya</taxon>
        <taxon>Basidiomycota</taxon>
        <taxon>Agaricomycotina</taxon>
        <taxon>Agaricomycetes</taxon>
        <taxon>Polyporales</taxon>
        <taxon>Meripilaceae</taxon>
        <taxon>Meripilus</taxon>
    </lineage>
</organism>
<evidence type="ECO:0008006" key="4">
    <source>
        <dbReference type="Google" id="ProtNLM"/>
    </source>
</evidence>
<accession>A0AAD5UWW9</accession>
<evidence type="ECO:0000256" key="1">
    <source>
        <dbReference type="SAM" id="MobiDB-lite"/>
    </source>
</evidence>
<reference evidence="2" key="1">
    <citation type="submission" date="2022-07" db="EMBL/GenBank/DDBJ databases">
        <title>Genome Sequence of Physisporinus lineatus.</title>
        <authorList>
            <person name="Buettner E."/>
        </authorList>
    </citation>
    <scope>NUCLEOTIDE SEQUENCE</scope>
    <source>
        <strain evidence="2">VT162</strain>
    </source>
</reference>
<gene>
    <name evidence="2" type="ORF">NLI96_g8639</name>
</gene>
<dbReference type="EMBL" id="JANAWD010000400">
    <property type="protein sequence ID" value="KAJ3480039.1"/>
    <property type="molecule type" value="Genomic_DNA"/>
</dbReference>
<evidence type="ECO:0000313" key="2">
    <source>
        <dbReference type="EMBL" id="KAJ3480039.1"/>
    </source>
</evidence>